<reference evidence="2 3" key="1">
    <citation type="submission" date="2016-10" db="EMBL/GenBank/DDBJ databases">
        <authorList>
            <person name="de Groot N.N."/>
        </authorList>
    </citation>
    <scope>NUCLEOTIDE SEQUENCE [LARGE SCALE GENOMIC DNA]</scope>
    <source>
        <strain evidence="2 3">GAS522</strain>
    </source>
</reference>
<keyword evidence="1" id="KW-0472">Membrane</keyword>
<feature type="transmembrane region" description="Helical" evidence="1">
    <location>
        <begin position="38"/>
        <end position="56"/>
    </location>
</feature>
<keyword evidence="1" id="KW-1133">Transmembrane helix</keyword>
<evidence type="ECO:0000313" key="2">
    <source>
        <dbReference type="EMBL" id="SEC14237.1"/>
    </source>
</evidence>
<evidence type="ECO:0000256" key="1">
    <source>
        <dbReference type="SAM" id="Phobius"/>
    </source>
</evidence>
<dbReference type="Proteomes" id="UP000183208">
    <property type="component" value="Unassembled WGS sequence"/>
</dbReference>
<accession>A0A1M7LFK0</accession>
<evidence type="ECO:0000313" key="3">
    <source>
        <dbReference type="Proteomes" id="UP000183208"/>
    </source>
</evidence>
<keyword evidence="1" id="KW-0812">Transmembrane</keyword>
<sequence>MRADWKKSCELRVVTMPATMKATVSAASAARRARVRSSARVSMICVLFLLLSRYRYHMISEYQLLS</sequence>
<dbReference type="AlphaFoldDB" id="A0A1M7LFK0"/>
<gene>
    <name evidence="2" type="ORF">SAMN05444171_0748</name>
</gene>
<protein>
    <submittedName>
        <fullName evidence="2">Uncharacterized protein</fullName>
    </submittedName>
</protein>
<organism evidence="2 3">
    <name type="scientific">Bradyrhizobium lablabi</name>
    <dbReference type="NCBI Taxonomy" id="722472"/>
    <lineage>
        <taxon>Bacteria</taxon>
        <taxon>Pseudomonadati</taxon>
        <taxon>Pseudomonadota</taxon>
        <taxon>Alphaproteobacteria</taxon>
        <taxon>Hyphomicrobiales</taxon>
        <taxon>Nitrobacteraceae</taxon>
        <taxon>Bradyrhizobium</taxon>
    </lineage>
</organism>
<proteinExistence type="predicted"/>
<dbReference type="EMBL" id="FNTI01000001">
    <property type="protein sequence ID" value="SEC14237.1"/>
    <property type="molecule type" value="Genomic_DNA"/>
</dbReference>
<name>A0A1M7LFK0_9BRAD</name>